<feature type="region of interest" description="Disordered" evidence="1">
    <location>
        <begin position="561"/>
        <end position="580"/>
    </location>
</feature>
<dbReference type="Gene3D" id="2.180.10.10">
    <property type="entry name" value="RHS repeat-associated core"/>
    <property type="match status" value="4"/>
</dbReference>
<dbReference type="Pfam" id="PF05593">
    <property type="entry name" value="RHS_repeat"/>
    <property type="match status" value="9"/>
</dbReference>
<evidence type="ECO:0000313" key="4">
    <source>
        <dbReference type="Proteomes" id="UP001596435"/>
    </source>
</evidence>
<feature type="compositionally biased region" description="Polar residues" evidence="1">
    <location>
        <begin position="564"/>
        <end position="575"/>
    </location>
</feature>
<dbReference type="InterPro" id="IPR022385">
    <property type="entry name" value="Rhs_assc_core"/>
</dbReference>
<protein>
    <submittedName>
        <fullName evidence="3">RHS repeat-associated core domain-containing protein</fullName>
    </submittedName>
</protein>
<dbReference type="InterPro" id="IPR050708">
    <property type="entry name" value="T6SS_VgrG/RHS"/>
</dbReference>
<feature type="compositionally biased region" description="Basic and acidic residues" evidence="1">
    <location>
        <begin position="89"/>
        <end position="105"/>
    </location>
</feature>
<evidence type="ECO:0000313" key="3">
    <source>
        <dbReference type="EMBL" id="MFC7179527.1"/>
    </source>
</evidence>
<dbReference type="PANTHER" id="PTHR32305">
    <property type="match status" value="1"/>
</dbReference>
<dbReference type="NCBIfam" id="TIGR01643">
    <property type="entry name" value="YD_repeat_2x"/>
    <property type="match status" value="17"/>
</dbReference>
<evidence type="ECO:0000259" key="2">
    <source>
        <dbReference type="Pfam" id="PF20148"/>
    </source>
</evidence>
<sequence>MSNRIVQALEHGAQKLGRTLAEDAGKAVHKLYRQAGDNLRKVAHNTREIDAEHAKDLERILHGEGGKGLPHPRSGAGGGRGGGSHPRGRGREQVRSPRTEGRPQDTRCGGGEPVDMATGRMYIDQVDAALPGSLPLEFTRSFDSGYLAGRWMGPRWVCTFDERLEIDGQGVVHVRPDRITQAYPHPEPGDPVFASAGSRHELDLDPGTGRYTVTDPATGLVKEFTPTGDGAEALLTTVRDRHGRHYTLAYDPDGTPLSISHSGGYTLLVTVDAERITALRLANAADGGGDAMLLRYGYTDGHLTSVYNSSGKPMRFANDATGRMLSWTDRNNSQYRYTYDTLDRVVDEGGTDGALRFHFTYGDPDPATRLRTHTETNALGHTTAYLVDDHARITAITDPLGHTTHYERDPYDRLLAETDPLGRTTRYQYDGAGDLASITRPDGERATVTYAAGLSLPETVTEPGGATWRQTYDEAGRHTSLTDPAGATTFFAYDAAGHLAAVTDALGHTTRVRCTPAGLPAEVTDPTGAVTRYDRDAFGRTVAITDPLGAVTRLSWTVEGRPASRTTPDGATESWTYDGEGNCLTRTDPVGRTTAWEYTHFETLAARTGPDGARTTFTHDAHMQLVGVTDPLGRQWSYRYDPAGRLIGESDFQGRALAYEFDAAGRITGTVDPLGRRTGYRHDLLDRLTAKDADGSLTTFDYDAAGNLARAVGPDAEVTRTHDALGRLLTETVNGRTLTHRRDPLGRTTHRTTPAGHTSAWTYDAAGRPAALSTAGGGVGFAHDAAGREVERTYADHLTVAEVRDSRHRLTGRRVSTPAGVLQQRGWTYRADGHLTATEDLLTGSRTFDLDRAGRVTAVTAADWSERYAYDAVGNVTDAHWPATGATAAAVGARSYEGTQLVGAGRVRYEHDAAGRTTLRQVTRLSRKPDSWQYTWDAEDRLTHLTTPDGTRWRYRYDPFGRRIAKERLGADGATATERTDFTWDGAALCEQTARAPYLPGPHTLSWDHHGLHPLAQTETVTAQGQVDRRFFAIVTDLVGTPTELVDPATDTVAWRATSTLWGHTTWPADSTTYTPLRFPGQYFDPESRLHYNVHRYYDPETARYVSPDPLGLAPGPNPDGYVHNPLTWTDPLGLSPHARAALPPALREPPNVPGSPITSRLARPGETFNMVISRGQPVSRPGGFGTFEDVPDQAFVRNRLAIRTDWKPDVSLVQRYAVPTHGDPIRIQESIIGPQDDPVLGHLPGGATQLEIMNFADRARLIPIGDPVEIS</sequence>
<dbReference type="Pfam" id="PF20148">
    <property type="entry name" value="DUF6531"/>
    <property type="match status" value="1"/>
</dbReference>
<reference evidence="4" key="1">
    <citation type="journal article" date="2019" name="Int. J. Syst. Evol. Microbiol.">
        <title>The Global Catalogue of Microorganisms (GCM) 10K type strain sequencing project: providing services to taxonomists for standard genome sequencing and annotation.</title>
        <authorList>
            <consortium name="The Broad Institute Genomics Platform"/>
            <consortium name="The Broad Institute Genome Sequencing Center for Infectious Disease"/>
            <person name="Wu L."/>
            <person name="Ma J."/>
        </authorList>
    </citation>
    <scope>NUCLEOTIDE SEQUENCE [LARGE SCALE GENOMIC DNA]</scope>
    <source>
        <strain evidence="4">CGMCC 1.12859</strain>
    </source>
</reference>
<comment type="caution">
    <text evidence="3">The sequence shown here is derived from an EMBL/GenBank/DDBJ whole genome shotgun (WGS) entry which is preliminary data.</text>
</comment>
<proteinExistence type="predicted"/>
<keyword evidence="4" id="KW-1185">Reference proteome</keyword>
<dbReference type="Proteomes" id="UP001596435">
    <property type="component" value="Unassembled WGS sequence"/>
</dbReference>
<organism evidence="3 4">
    <name type="scientific">Kitasatospora paranensis</name>
    <dbReference type="NCBI Taxonomy" id="258053"/>
    <lineage>
        <taxon>Bacteria</taxon>
        <taxon>Bacillati</taxon>
        <taxon>Actinomycetota</taxon>
        <taxon>Actinomycetes</taxon>
        <taxon>Kitasatosporales</taxon>
        <taxon>Streptomycetaceae</taxon>
        <taxon>Kitasatospora</taxon>
    </lineage>
</organism>
<dbReference type="InterPro" id="IPR006530">
    <property type="entry name" value="YD"/>
</dbReference>
<feature type="domain" description="DUF6531" evidence="2">
    <location>
        <begin position="111"/>
        <end position="178"/>
    </location>
</feature>
<dbReference type="NCBIfam" id="TIGR03696">
    <property type="entry name" value="Rhs_assc_core"/>
    <property type="match status" value="1"/>
</dbReference>
<evidence type="ECO:0000256" key="1">
    <source>
        <dbReference type="SAM" id="MobiDB-lite"/>
    </source>
</evidence>
<accession>A0ABW2FT15</accession>
<dbReference type="SUPFAM" id="SSF101898">
    <property type="entry name" value="NHL repeat"/>
    <property type="match status" value="1"/>
</dbReference>
<gene>
    <name evidence="3" type="ORF">ACFQMG_08110</name>
</gene>
<dbReference type="PANTHER" id="PTHR32305:SF15">
    <property type="entry name" value="PROTEIN RHSA-RELATED"/>
    <property type="match status" value="1"/>
</dbReference>
<name>A0ABW2FT15_9ACTN</name>
<dbReference type="EMBL" id="JBHTAJ010000011">
    <property type="protein sequence ID" value="MFC7179527.1"/>
    <property type="molecule type" value="Genomic_DNA"/>
</dbReference>
<dbReference type="RefSeq" id="WP_380230766.1">
    <property type="nucleotide sequence ID" value="NZ_JBHSVH010000002.1"/>
</dbReference>
<dbReference type="InterPro" id="IPR031325">
    <property type="entry name" value="RHS_repeat"/>
</dbReference>
<feature type="region of interest" description="Disordered" evidence="1">
    <location>
        <begin position="62"/>
        <end position="113"/>
    </location>
</feature>
<feature type="compositionally biased region" description="Gly residues" evidence="1">
    <location>
        <begin position="75"/>
        <end position="85"/>
    </location>
</feature>
<dbReference type="InterPro" id="IPR045351">
    <property type="entry name" value="DUF6531"/>
</dbReference>